<evidence type="ECO:0000256" key="1">
    <source>
        <dbReference type="SAM" id="SignalP"/>
    </source>
</evidence>
<evidence type="ECO:0000259" key="2">
    <source>
        <dbReference type="PROSITE" id="PS50206"/>
    </source>
</evidence>
<dbReference type="InterPro" id="IPR001763">
    <property type="entry name" value="Rhodanese-like_dom"/>
</dbReference>
<evidence type="ECO:0000313" key="3">
    <source>
        <dbReference type="EMBL" id="PWN56114.1"/>
    </source>
</evidence>
<dbReference type="EMBL" id="QEQK01000007">
    <property type="protein sequence ID" value="PWN56114.1"/>
    <property type="molecule type" value="Genomic_DNA"/>
</dbReference>
<dbReference type="OrthoDB" id="9814704at2"/>
<dbReference type="Pfam" id="PF00581">
    <property type="entry name" value="Rhodanese"/>
    <property type="match status" value="1"/>
</dbReference>
<dbReference type="AlphaFoldDB" id="A0A363UL26"/>
<dbReference type="SMART" id="SM00450">
    <property type="entry name" value="RHOD"/>
    <property type="match status" value="1"/>
</dbReference>
<dbReference type="PROSITE" id="PS50206">
    <property type="entry name" value="RHODANESE_3"/>
    <property type="match status" value="1"/>
</dbReference>
<dbReference type="SUPFAM" id="SSF52821">
    <property type="entry name" value="Rhodanese/Cell cycle control phosphatase"/>
    <property type="match status" value="1"/>
</dbReference>
<keyword evidence="1" id="KW-0732">Signal</keyword>
<dbReference type="PANTHER" id="PTHR44086">
    <property type="entry name" value="THIOSULFATE SULFURTRANSFERASE RDL2, MITOCHONDRIAL-RELATED"/>
    <property type="match status" value="1"/>
</dbReference>
<dbReference type="CDD" id="cd00158">
    <property type="entry name" value="RHOD"/>
    <property type="match status" value="1"/>
</dbReference>
<dbReference type="GO" id="GO:0004792">
    <property type="term" value="F:thiosulfate-cyanide sulfurtransferase activity"/>
    <property type="evidence" value="ECO:0007669"/>
    <property type="project" value="TreeGrafter"/>
</dbReference>
<keyword evidence="4" id="KW-1185">Reference proteome</keyword>
<dbReference type="RefSeq" id="WP_109720330.1">
    <property type="nucleotide sequence ID" value="NZ_QEQK01000007.1"/>
</dbReference>
<gene>
    <name evidence="3" type="ORF">DEH80_09915</name>
</gene>
<comment type="caution">
    <text evidence="3">The sequence shown here is derived from an EMBL/GenBank/DDBJ whole genome shotgun (WGS) entry which is preliminary data.</text>
</comment>
<dbReference type="Gene3D" id="3.40.250.10">
    <property type="entry name" value="Rhodanese-like domain"/>
    <property type="match status" value="1"/>
</dbReference>
<feature type="domain" description="Rhodanese" evidence="2">
    <location>
        <begin position="45"/>
        <end position="136"/>
    </location>
</feature>
<organism evidence="3 4">
    <name type="scientific">Abyssibacter profundi</name>
    <dbReference type="NCBI Taxonomy" id="2182787"/>
    <lineage>
        <taxon>Bacteria</taxon>
        <taxon>Pseudomonadati</taxon>
        <taxon>Pseudomonadota</taxon>
        <taxon>Gammaproteobacteria</taxon>
        <taxon>Chromatiales</taxon>
        <taxon>Oceanococcaceae</taxon>
        <taxon>Abyssibacter</taxon>
    </lineage>
</organism>
<feature type="signal peptide" evidence="1">
    <location>
        <begin position="1"/>
        <end position="26"/>
    </location>
</feature>
<name>A0A363UL26_9GAMM</name>
<accession>A0A363UL26</accession>
<evidence type="ECO:0000313" key="4">
    <source>
        <dbReference type="Proteomes" id="UP000251800"/>
    </source>
</evidence>
<feature type="chain" id="PRO_5016759005" description="Rhodanese domain-containing protein" evidence="1">
    <location>
        <begin position="27"/>
        <end position="144"/>
    </location>
</feature>
<dbReference type="Proteomes" id="UP000251800">
    <property type="component" value="Unassembled WGS sequence"/>
</dbReference>
<reference evidence="3 4" key="1">
    <citation type="submission" date="2018-05" db="EMBL/GenBank/DDBJ databases">
        <title>Abyssibacter profundi OUC007T gen. nov., sp. nov, a marine bacterium isolated from seawater of the Mariana Trench.</title>
        <authorList>
            <person name="Zhou S."/>
        </authorList>
    </citation>
    <scope>NUCLEOTIDE SEQUENCE [LARGE SCALE GENOMIC DNA]</scope>
    <source>
        <strain evidence="3 4">OUC007</strain>
    </source>
</reference>
<dbReference type="InterPro" id="IPR036873">
    <property type="entry name" value="Rhodanese-like_dom_sf"/>
</dbReference>
<sequence>MMATRRLRYWAALLAGLILCTACGSASDTPASVQQLGTQQAADAIARGVTTIDVRSEAEWAAGHVAGAQHVPVDAMSSTLPQLKLDPDAPVLLYCAAGGRASRAAETLRAAGFSRISVLKPGGFDTLRAAGVKTQQPGAGTPPN</sequence>
<dbReference type="PANTHER" id="PTHR44086:SF10">
    <property type="entry name" value="THIOSULFATE SULFURTRANSFERASE_RHODANESE-LIKE DOMAIN-CONTAINING PROTEIN 3"/>
    <property type="match status" value="1"/>
</dbReference>
<protein>
    <recommendedName>
        <fullName evidence="2">Rhodanese domain-containing protein</fullName>
    </recommendedName>
</protein>
<proteinExistence type="predicted"/>